<dbReference type="EMBL" id="JADIMF010000050">
    <property type="protein sequence ID" value="MBO8468776.1"/>
    <property type="molecule type" value="Genomic_DNA"/>
</dbReference>
<gene>
    <name evidence="1" type="ORF">IAA72_03200</name>
</gene>
<name>A0A9D9IC08_9SPIO</name>
<dbReference type="Proteomes" id="UP000810292">
    <property type="component" value="Unassembled WGS sequence"/>
</dbReference>
<evidence type="ECO:0000313" key="2">
    <source>
        <dbReference type="Proteomes" id="UP000810292"/>
    </source>
</evidence>
<evidence type="ECO:0008006" key="3">
    <source>
        <dbReference type="Google" id="ProtNLM"/>
    </source>
</evidence>
<accession>A0A9D9IC08</accession>
<organism evidence="1 2">
    <name type="scientific">Candidatus Ornithospirochaeta stercoravium</name>
    <dbReference type="NCBI Taxonomy" id="2840897"/>
    <lineage>
        <taxon>Bacteria</taxon>
        <taxon>Pseudomonadati</taxon>
        <taxon>Spirochaetota</taxon>
        <taxon>Spirochaetia</taxon>
        <taxon>Spirochaetales</taxon>
        <taxon>Spirochaetaceae</taxon>
        <taxon>Spirochaetaceae incertae sedis</taxon>
        <taxon>Candidatus Ornithospirochaeta</taxon>
    </lineage>
</organism>
<sequence>MKRFLLVMILLLSVSVISASPEFWIGGSFIADRNMVSSELSSSFPAMGEDISQIRSLGVSVDMAFFPWNEVRVGLVLSSLTQLPIGITERGGSNEGYITYDFDFREDLMVGIGYHQFFTDKIGMVLSAGFYYSWYRTAMEHIANESAPMEYLFASEYGILAEAGILSRSDNMYFRLGVSFAYDLCHLGNAGMRFGLFAGGGFIIG</sequence>
<comment type="caution">
    <text evidence="1">The sequence shown here is derived from an EMBL/GenBank/DDBJ whole genome shotgun (WGS) entry which is preliminary data.</text>
</comment>
<dbReference type="AlphaFoldDB" id="A0A9D9IC08"/>
<reference evidence="1" key="1">
    <citation type="submission" date="2020-10" db="EMBL/GenBank/DDBJ databases">
        <authorList>
            <person name="Gilroy R."/>
        </authorList>
    </citation>
    <scope>NUCLEOTIDE SEQUENCE</scope>
    <source>
        <strain evidence="1">14700</strain>
    </source>
</reference>
<proteinExistence type="predicted"/>
<evidence type="ECO:0000313" key="1">
    <source>
        <dbReference type="EMBL" id="MBO8468776.1"/>
    </source>
</evidence>
<protein>
    <recommendedName>
        <fullName evidence="3">Outer membrane protein beta-barrel domain-containing protein</fullName>
    </recommendedName>
</protein>
<reference evidence="1" key="2">
    <citation type="journal article" date="2021" name="PeerJ">
        <title>Extensive microbial diversity within the chicken gut microbiome revealed by metagenomics and culture.</title>
        <authorList>
            <person name="Gilroy R."/>
            <person name="Ravi A."/>
            <person name="Getino M."/>
            <person name="Pursley I."/>
            <person name="Horton D.L."/>
            <person name="Alikhan N.F."/>
            <person name="Baker D."/>
            <person name="Gharbi K."/>
            <person name="Hall N."/>
            <person name="Watson M."/>
            <person name="Adriaenssens E.M."/>
            <person name="Foster-Nyarko E."/>
            <person name="Jarju S."/>
            <person name="Secka A."/>
            <person name="Antonio M."/>
            <person name="Oren A."/>
            <person name="Chaudhuri R.R."/>
            <person name="La Ragione R."/>
            <person name="Hildebrand F."/>
            <person name="Pallen M.J."/>
        </authorList>
    </citation>
    <scope>NUCLEOTIDE SEQUENCE</scope>
    <source>
        <strain evidence="1">14700</strain>
    </source>
</reference>